<feature type="region of interest" description="Disordered" evidence="2">
    <location>
        <begin position="567"/>
        <end position="594"/>
    </location>
</feature>
<dbReference type="Pfam" id="PF07250">
    <property type="entry name" value="Glyoxal_oxid_N"/>
    <property type="match status" value="1"/>
</dbReference>
<dbReference type="SUPFAM" id="SSF50965">
    <property type="entry name" value="Galactose oxidase, central domain"/>
    <property type="match status" value="1"/>
</dbReference>
<accession>A0A7J7N9B7</accession>
<dbReference type="CDD" id="cd02851">
    <property type="entry name" value="E_set_GO_C"/>
    <property type="match status" value="1"/>
</dbReference>
<dbReference type="InterPro" id="IPR015202">
    <property type="entry name" value="GO-like_E_set"/>
</dbReference>
<dbReference type="InterPro" id="IPR013783">
    <property type="entry name" value="Ig-like_fold"/>
</dbReference>
<dbReference type="EMBL" id="JACGCM010000969">
    <property type="protein sequence ID" value="KAF6163736.1"/>
    <property type="molecule type" value="Genomic_DNA"/>
</dbReference>
<dbReference type="PANTHER" id="PTHR32208">
    <property type="entry name" value="SECRETED PROTEIN-RELATED"/>
    <property type="match status" value="1"/>
</dbReference>
<dbReference type="AlphaFoldDB" id="A0A7J7N9B7"/>
<evidence type="ECO:0000313" key="6">
    <source>
        <dbReference type="Proteomes" id="UP000541444"/>
    </source>
</evidence>
<comment type="caution">
    <text evidence="5">The sequence shown here is derived from an EMBL/GenBank/DDBJ whole genome shotgun (WGS) entry which is preliminary data.</text>
</comment>
<dbReference type="InterPro" id="IPR009880">
    <property type="entry name" value="Glyoxal_oxidase_N"/>
</dbReference>
<protein>
    <recommendedName>
        <fullName evidence="7">Galactose oxidase</fullName>
    </recommendedName>
</protein>
<keyword evidence="6" id="KW-1185">Reference proteome</keyword>
<sequence length="610" mass="68316">MHMQLLNNDRVVIYDRTDFGKSNLSLADYKCRNDTYELKVKYDCTAHSAEYDVLANTFRPLMVQTDVWCSSGAVSADGRLIQTGGWNDGDHAVRIFRPCSGCDWEEIPLGLKVKRWYATNHILPDGRVIIIGGRRQFNYEFYPKSAPTNKVFSLPFLYEMNVPNVENNLYPFVHLNVDGRLFIFANNRSILLDYIQNVVVRTYPEIPGGDPRNYPSTGSSALLPLKYSNEAEVLICGGAPKGSYKQANKGKFIVALNTCGRIKITDKSPVWSVEKMPLARVMGDMILLPNGNVLMINGASAGTAGWEIGRNPILHPVLYRPDNLVGSRFETLNPSTIPRMYHSTAILLRDGRVLIGGSNPHVGYNFARVLYPTELSLEAFSPPYLDLESSRFRTTILSPISQARLHYSQDIIVRFGLFSTLLEGEEVFVTMVAPSFTTHSFAMNQRLLELGRGEAVMVSTLVYEIQVTMPPSGYVAPSGYYMLFLIHRDIPTNPRPRNALPATLRVSVHDRLGNRGKSLAPYQIPPEQVLPQGHVNPQLSTGAIVDLQQQEEQNRDKPRVSVYDRMGEATGEHNPPGGHATKRAVTSRQHLTPEQVDKRIKELLEAQIIT</sequence>
<dbReference type="InterPro" id="IPR037293">
    <property type="entry name" value="Gal_Oxidase_central_sf"/>
</dbReference>
<dbReference type="OrthoDB" id="2019572at2759"/>
<evidence type="ECO:0008006" key="7">
    <source>
        <dbReference type="Google" id="ProtNLM"/>
    </source>
</evidence>
<dbReference type="Gene3D" id="2.60.40.10">
    <property type="entry name" value="Immunoglobulins"/>
    <property type="match status" value="1"/>
</dbReference>
<keyword evidence="1" id="KW-0732">Signal</keyword>
<feature type="domain" description="Glyoxal oxidase N-terminal" evidence="3">
    <location>
        <begin position="1"/>
        <end position="384"/>
    </location>
</feature>
<organism evidence="5 6">
    <name type="scientific">Kingdonia uniflora</name>
    <dbReference type="NCBI Taxonomy" id="39325"/>
    <lineage>
        <taxon>Eukaryota</taxon>
        <taxon>Viridiplantae</taxon>
        <taxon>Streptophyta</taxon>
        <taxon>Embryophyta</taxon>
        <taxon>Tracheophyta</taxon>
        <taxon>Spermatophyta</taxon>
        <taxon>Magnoliopsida</taxon>
        <taxon>Ranunculales</taxon>
        <taxon>Circaeasteraceae</taxon>
        <taxon>Kingdonia</taxon>
    </lineage>
</organism>
<proteinExistence type="predicted"/>
<dbReference type="Proteomes" id="UP000541444">
    <property type="component" value="Unassembled WGS sequence"/>
</dbReference>
<dbReference type="InterPro" id="IPR011043">
    <property type="entry name" value="Gal_Oxase/kelch_b-propeller"/>
</dbReference>
<dbReference type="InterPro" id="IPR014756">
    <property type="entry name" value="Ig_E-set"/>
</dbReference>
<dbReference type="SUPFAM" id="SSF81296">
    <property type="entry name" value="E set domains"/>
    <property type="match status" value="1"/>
</dbReference>
<gene>
    <name evidence="5" type="ORF">GIB67_023770</name>
</gene>
<feature type="domain" description="Galactose oxidase-like Early set" evidence="4">
    <location>
        <begin position="399"/>
        <end position="492"/>
    </location>
</feature>
<evidence type="ECO:0000259" key="3">
    <source>
        <dbReference type="Pfam" id="PF07250"/>
    </source>
</evidence>
<name>A0A7J7N9B7_9MAGN</name>
<dbReference type="PANTHER" id="PTHR32208:SF62">
    <property type="entry name" value="OXIDASE, PUTATIVE, EXPRESSED-RELATED"/>
    <property type="match status" value="1"/>
</dbReference>
<dbReference type="Pfam" id="PF09118">
    <property type="entry name" value="GO-like_E_set"/>
    <property type="match status" value="1"/>
</dbReference>
<reference evidence="5 6" key="1">
    <citation type="journal article" date="2020" name="IScience">
        <title>Genome Sequencing of the Endangered Kingdonia uniflora (Circaeasteraceae, Ranunculales) Reveals Potential Mechanisms of Evolutionary Specialization.</title>
        <authorList>
            <person name="Sun Y."/>
            <person name="Deng T."/>
            <person name="Zhang A."/>
            <person name="Moore M.J."/>
            <person name="Landis J.B."/>
            <person name="Lin N."/>
            <person name="Zhang H."/>
            <person name="Zhang X."/>
            <person name="Huang J."/>
            <person name="Zhang X."/>
            <person name="Sun H."/>
            <person name="Wang H."/>
        </authorList>
    </citation>
    <scope>NUCLEOTIDE SEQUENCE [LARGE SCALE GENOMIC DNA]</scope>
    <source>
        <strain evidence="5">TB1705</strain>
        <tissue evidence="5">Leaf</tissue>
    </source>
</reference>
<evidence type="ECO:0000256" key="2">
    <source>
        <dbReference type="SAM" id="MobiDB-lite"/>
    </source>
</evidence>
<dbReference type="Gene3D" id="2.130.10.80">
    <property type="entry name" value="Galactose oxidase/kelch, beta-propeller"/>
    <property type="match status" value="1"/>
</dbReference>
<evidence type="ECO:0000256" key="1">
    <source>
        <dbReference type="ARBA" id="ARBA00022729"/>
    </source>
</evidence>
<evidence type="ECO:0000259" key="4">
    <source>
        <dbReference type="Pfam" id="PF09118"/>
    </source>
</evidence>
<evidence type="ECO:0000313" key="5">
    <source>
        <dbReference type="EMBL" id="KAF6163736.1"/>
    </source>
</evidence>